<dbReference type="InterPro" id="IPR013525">
    <property type="entry name" value="ABC2_TM"/>
</dbReference>
<keyword evidence="8 11" id="KW-1133">Transmembrane helix</keyword>
<dbReference type="SMART" id="SM00382">
    <property type="entry name" value="AAA"/>
    <property type="match status" value="2"/>
</dbReference>
<keyword evidence="3" id="KW-0813">Transport</keyword>
<feature type="transmembrane region" description="Helical" evidence="11">
    <location>
        <begin position="1278"/>
        <end position="1299"/>
    </location>
</feature>
<dbReference type="EnsemblPlants" id="KQK16864">
    <property type="protein sequence ID" value="KQK16864"/>
    <property type="gene ID" value="BRADI_1g31130v3"/>
</dbReference>
<feature type="transmembrane region" description="Helical" evidence="11">
    <location>
        <begin position="656"/>
        <end position="676"/>
    </location>
</feature>
<feature type="transmembrane region" description="Helical" evidence="11">
    <location>
        <begin position="1333"/>
        <end position="1351"/>
    </location>
</feature>
<evidence type="ECO:0000256" key="3">
    <source>
        <dbReference type="ARBA" id="ARBA00022448"/>
    </source>
</evidence>
<feature type="domain" description="ABC transporter" evidence="12">
    <location>
        <begin position="142"/>
        <end position="416"/>
    </location>
</feature>
<keyword evidence="9 11" id="KW-0472">Membrane</keyword>
<dbReference type="Pfam" id="PF00005">
    <property type="entry name" value="ABC_tran"/>
    <property type="match status" value="2"/>
</dbReference>
<evidence type="ECO:0000256" key="6">
    <source>
        <dbReference type="ARBA" id="ARBA00022741"/>
    </source>
</evidence>
<dbReference type="GO" id="GO:0005886">
    <property type="term" value="C:plasma membrane"/>
    <property type="evidence" value="ECO:0007669"/>
    <property type="project" value="EnsemblPlants"/>
</dbReference>
<feature type="transmembrane region" description="Helical" evidence="11">
    <location>
        <begin position="601"/>
        <end position="620"/>
    </location>
</feature>
<evidence type="ECO:0000256" key="9">
    <source>
        <dbReference type="ARBA" id="ARBA00023136"/>
    </source>
</evidence>
<keyword evidence="5" id="KW-0677">Repeat</keyword>
<dbReference type="Pfam" id="PF08370">
    <property type="entry name" value="PDR_assoc"/>
    <property type="match status" value="1"/>
</dbReference>
<feature type="transmembrane region" description="Helical" evidence="11">
    <location>
        <begin position="511"/>
        <end position="534"/>
    </location>
</feature>
<feature type="domain" description="ABC transporter" evidence="12">
    <location>
        <begin position="816"/>
        <end position="1068"/>
    </location>
</feature>
<dbReference type="GO" id="GO:0010496">
    <property type="term" value="P:intercellular transport"/>
    <property type="evidence" value="ECO:0007669"/>
    <property type="project" value="EnsemblPlants"/>
</dbReference>
<evidence type="ECO:0000256" key="10">
    <source>
        <dbReference type="ARBA" id="ARBA00037747"/>
    </source>
</evidence>
<dbReference type="KEGG" id="bdi:100845856"/>
<dbReference type="InterPro" id="IPR034003">
    <property type="entry name" value="ABCG_PDR_2"/>
</dbReference>
<evidence type="ECO:0000256" key="4">
    <source>
        <dbReference type="ARBA" id="ARBA00022692"/>
    </source>
</evidence>
<dbReference type="InterPro" id="IPR027417">
    <property type="entry name" value="P-loop_NTPase"/>
</dbReference>
<dbReference type="FunCoup" id="A0A0Q3H1Q0">
    <property type="interactions" value="169"/>
</dbReference>
<gene>
    <name evidence="14" type="primary">LOC100845856</name>
    <name evidence="13" type="ORF">BRADI_1g31130v3</name>
</gene>
<dbReference type="GO" id="GO:0048581">
    <property type="term" value="P:negative regulation of post-embryonic development"/>
    <property type="evidence" value="ECO:0007669"/>
    <property type="project" value="EnsemblPlants"/>
</dbReference>
<dbReference type="CDD" id="cd03233">
    <property type="entry name" value="ABCG_PDR_domain1"/>
    <property type="match status" value="1"/>
</dbReference>
<dbReference type="FunFam" id="3.40.50.300:FF:000059">
    <property type="entry name" value="ABC transporter G family member 40"/>
    <property type="match status" value="1"/>
</dbReference>
<dbReference type="InterPro" id="IPR013581">
    <property type="entry name" value="PDR_assoc"/>
</dbReference>
<accession>A0A0Q3H1Q0</accession>
<comment type="subcellular location">
    <subcellularLocation>
        <location evidence="1">Membrane</location>
        <topology evidence="1">Multi-pass membrane protein</topology>
    </subcellularLocation>
</comment>
<evidence type="ECO:0000256" key="5">
    <source>
        <dbReference type="ARBA" id="ARBA00022737"/>
    </source>
</evidence>
<dbReference type="SUPFAM" id="SSF52540">
    <property type="entry name" value="P-loop containing nucleoside triphosphate hydrolases"/>
    <property type="match status" value="2"/>
</dbReference>
<dbReference type="PANTHER" id="PTHR19241">
    <property type="entry name" value="ATP-BINDING CASSETTE TRANSPORTER"/>
    <property type="match status" value="1"/>
</dbReference>
<dbReference type="GO" id="GO:0005524">
    <property type="term" value="F:ATP binding"/>
    <property type="evidence" value="ECO:0007669"/>
    <property type="project" value="UniProtKB-KW"/>
</dbReference>
<reference evidence="13" key="2">
    <citation type="submission" date="2017-06" db="EMBL/GenBank/DDBJ databases">
        <title>WGS assembly of Brachypodium distachyon.</title>
        <authorList>
            <consortium name="The International Brachypodium Initiative"/>
            <person name="Lucas S."/>
            <person name="Harmon-Smith M."/>
            <person name="Lail K."/>
            <person name="Tice H."/>
            <person name="Grimwood J."/>
            <person name="Bruce D."/>
            <person name="Barry K."/>
            <person name="Shu S."/>
            <person name="Lindquist E."/>
            <person name="Wang M."/>
            <person name="Pitluck S."/>
            <person name="Vogel J.P."/>
            <person name="Garvin D.F."/>
            <person name="Mockler T.C."/>
            <person name="Schmutz J."/>
            <person name="Rokhsar D."/>
            <person name="Bevan M.W."/>
        </authorList>
    </citation>
    <scope>NUCLEOTIDE SEQUENCE</scope>
    <source>
        <strain evidence="13">Bd21</strain>
    </source>
</reference>
<feature type="transmembrane region" description="Helical" evidence="11">
    <location>
        <begin position="1385"/>
        <end position="1406"/>
    </location>
</feature>
<evidence type="ECO:0000256" key="7">
    <source>
        <dbReference type="ARBA" id="ARBA00022840"/>
    </source>
</evidence>
<dbReference type="FunFam" id="3.40.50.300:FF:000179">
    <property type="entry name" value="ABC transporter G family member 34"/>
    <property type="match status" value="1"/>
</dbReference>
<evidence type="ECO:0000313" key="13">
    <source>
        <dbReference type="EMBL" id="KQK16864.1"/>
    </source>
</evidence>
<dbReference type="GO" id="GO:0140359">
    <property type="term" value="F:ABC-type transporter activity"/>
    <property type="evidence" value="ECO:0007669"/>
    <property type="project" value="InterPro"/>
</dbReference>
<protein>
    <recommendedName>
        <fullName evidence="12">ABC transporter domain-containing protein</fullName>
    </recommendedName>
</protein>
<dbReference type="GeneID" id="100845856"/>
<dbReference type="InterPro" id="IPR034001">
    <property type="entry name" value="ABCG_PDR_1"/>
</dbReference>
<dbReference type="PROSITE" id="PS50893">
    <property type="entry name" value="ABC_TRANSPORTER_2"/>
    <property type="match status" value="2"/>
</dbReference>
<comment type="function">
    <text evidence="10">May be a general defense protein.</text>
</comment>
<dbReference type="ExpressionAtlas" id="A0A0Q3H1Q0">
    <property type="expression patterns" value="baseline and differential"/>
</dbReference>
<dbReference type="InterPro" id="IPR003439">
    <property type="entry name" value="ABC_transporter-like_ATP-bd"/>
</dbReference>
<feature type="transmembrane region" description="Helical" evidence="11">
    <location>
        <begin position="626"/>
        <end position="644"/>
    </location>
</feature>
<dbReference type="GO" id="GO:0009738">
    <property type="term" value="P:abscisic acid-activated signaling pathway"/>
    <property type="evidence" value="ECO:0007669"/>
    <property type="project" value="EnsemblPlants"/>
</dbReference>
<dbReference type="InterPro" id="IPR043926">
    <property type="entry name" value="ABCG_dom"/>
</dbReference>
<evidence type="ECO:0000259" key="12">
    <source>
        <dbReference type="PROSITE" id="PS50893"/>
    </source>
</evidence>
<feature type="transmembrane region" description="Helical" evidence="11">
    <location>
        <begin position="1248"/>
        <end position="1266"/>
    </location>
</feature>
<evidence type="ECO:0000313" key="15">
    <source>
        <dbReference type="Proteomes" id="UP000008810"/>
    </source>
</evidence>
<evidence type="ECO:0000256" key="8">
    <source>
        <dbReference type="ARBA" id="ARBA00022989"/>
    </source>
</evidence>
<dbReference type="GO" id="GO:0010208">
    <property type="term" value="P:pollen wall assembly"/>
    <property type="evidence" value="ECO:0007669"/>
    <property type="project" value="EnsemblPlants"/>
</dbReference>
<feature type="transmembrane region" description="Helical" evidence="11">
    <location>
        <begin position="546"/>
        <end position="563"/>
    </location>
</feature>
<dbReference type="RefSeq" id="XP_024313909.1">
    <property type="nucleotide sequence ID" value="XM_024458141.1"/>
</dbReference>
<dbReference type="GO" id="GO:0080168">
    <property type="term" value="P:abscisic acid transport"/>
    <property type="evidence" value="ECO:0007669"/>
    <property type="project" value="EnsemblPlants"/>
</dbReference>
<dbReference type="GO" id="GO:0015562">
    <property type="term" value="F:efflux transmembrane transporter activity"/>
    <property type="evidence" value="ECO:0007669"/>
    <property type="project" value="EnsemblPlants"/>
</dbReference>
<dbReference type="GO" id="GO:0140352">
    <property type="term" value="P:export from cell"/>
    <property type="evidence" value="ECO:0007669"/>
    <property type="project" value="EnsemblPlants"/>
</dbReference>
<evidence type="ECO:0000256" key="11">
    <source>
        <dbReference type="SAM" id="Phobius"/>
    </source>
</evidence>
<dbReference type="EMBL" id="CM000880">
    <property type="protein sequence ID" value="KQK16864.1"/>
    <property type="molecule type" value="Genomic_DNA"/>
</dbReference>
<organism evidence="13">
    <name type="scientific">Brachypodium distachyon</name>
    <name type="common">Purple false brome</name>
    <name type="synonym">Trachynia distachya</name>
    <dbReference type="NCBI Taxonomy" id="15368"/>
    <lineage>
        <taxon>Eukaryota</taxon>
        <taxon>Viridiplantae</taxon>
        <taxon>Streptophyta</taxon>
        <taxon>Embryophyta</taxon>
        <taxon>Tracheophyta</taxon>
        <taxon>Spermatophyta</taxon>
        <taxon>Magnoliopsida</taxon>
        <taxon>Liliopsida</taxon>
        <taxon>Poales</taxon>
        <taxon>Poaceae</taxon>
        <taxon>BOP clade</taxon>
        <taxon>Pooideae</taxon>
        <taxon>Stipodae</taxon>
        <taxon>Brachypodieae</taxon>
        <taxon>Brachypodium</taxon>
    </lineage>
</organism>
<dbReference type="OrthoDB" id="66620at2759"/>
<keyword evidence="4 11" id="KW-0812">Transmembrane</keyword>
<dbReference type="Gene3D" id="3.40.50.300">
    <property type="entry name" value="P-loop containing nucleotide triphosphate hydrolases"/>
    <property type="match status" value="2"/>
</dbReference>
<proteinExistence type="inferred from homology"/>
<evidence type="ECO:0000313" key="14">
    <source>
        <dbReference type="EnsemblPlants" id="KQK16864"/>
    </source>
</evidence>
<dbReference type="GO" id="GO:0016887">
    <property type="term" value="F:ATP hydrolysis activity"/>
    <property type="evidence" value="ECO:0007669"/>
    <property type="project" value="InterPro"/>
</dbReference>
<evidence type="ECO:0000256" key="2">
    <source>
        <dbReference type="ARBA" id="ARBA00006012"/>
    </source>
</evidence>
<keyword evidence="7" id="KW-0067">ATP-binding</keyword>
<dbReference type="SMR" id="A0A0Q3H1Q0"/>
<comment type="similarity">
    <text evidence="2">Belongs to the ABC transporter superfamily. ABCG family. PDR (TC 3.A.1.205) subfamily.</text>
</comment>
<dbReference type="CDD" id="cd03232">
    <property type="entry name" value="ABCG_PDR_domain2"/>
    <property type="match status" value="1"/>
</dbReference>
<dbReference type="GO" id="GO:1901656">
    <property type="term" value="P:glycoside transport"/>
    <property type="evidence" value="ECO:0007669"/>
    <property type="project" value="EnsemblPlants"/>
</dbReference>
<dbReference type="GO" id="GO:0070505">
    <property type="term" value="C:pollen coat"/>
    <property type="evidence" value="ECO:0007669"/>
    <property type="project" value="EnsemblPlants"/>
</dbReference>
<dbReference type="Gramene" id="KQK16864">
    <property type="protein sequence ID" value="KQK16864"/>
    <property type="gene ID" value="BRADI_1g31130v3"/>
</dbReference>
<keyword evidence="6" id="KW-0547">Nucleotide-binding</keyword>
<reference evidence="13 14" key="1">
    <citation type="journal article" date="2010" name="Nature">
        <title>Genome sequencing and analysis of the model grass Brachypodium distachyon.</title>
        <authorList>
            <consortium name="International Brachypodium Initiative"/>
        </authorList>
    </citation>
    <scope>NUCLEOTIDE SEQUENCE [LARGE SCALE GENOMIC DNA]</scope>
    <source>
        <strain evidence="13 14">Bd21</strain>
    </source>
</reference>
<dbReference type="Pfam" id="PF19055">
    <property type="entry name" value="ABC2_membrane_7"/>
    <property type="match status" value="1"/>
</dbReference>
<reference evidence="14" key="3">
    <citation type="submission" date="2018-08" db="UniProtKB">
        <authorList>
            <consortium name="EnsemblPlants"/>
        </authorList>
    </citation>
    <scope>IDENTIFICATION</scope>
    <source>
        <strain evidence="14">cv. Bd21</strain>
    </source>
</reference>
<name>A0A0Q3H1Q0_BRADI</name>
<dbReference type="Pfam" id="PF01061">
    <property type="entry name" value="ABC2_membrane"/>
    <property type="match status" value="2"/>
</dbReference>
<sequence>MAFVASGGAVEQVAVNVDRETEEADLLWAALERLPSAKRRSHAVILPDPDGDGGEGGGEVVDVRRLDRPGLQRVLRRALATAELDNANLLHGIKARFDAVGLEVPRVEMRFRDLSVSTEVNVGSRALPTLVNYVHDIAERILISCRISRPRKHKLTILDKVSGIVKPGRMTLLLGPPASGKSTLLLTLAGKLDPQLKKSGVVTYNGTALDEFFVRRTSAYIGQTDNHLGELTVRETLDFAAKCQGASENWQECLKELVNLEKERGIRPSPEIDAFMKTASVGGEKHNLVTDYVLRVLGLDICADTPVGSDMERGVSGGQKKRVTTGEMIVGPRKTLLMDEISTGLDSSTTFQIVKCIRNFVHEMEATVLMSLLQPAPETFELFDDLILLSEGQIIYQGPIDHVVDYFKSLGFSLPPRKGIADFLQEVTSKKDQAQYWSDQSKQYSFISVSTMAAAFKESQYGRYLELNLSNSCSNTNSPQALARSKFAIPELRLVRACFARELILISRHRFLYTFRTCQVAFVGLITCTIFLRSTLHPVDEQNGDLYLSCLFFGLIHMMFNGFTELPITISRLPVFYKQRDNFFHPAWAFSLPNWILRVPYSLIEAVVWSCVVYYTVGFAPSVDRFFRFMLLLFSVHQMALGLFRMMGAVARDMTIANTFGSAALLAIILLGGFIVPEAAIKQWWEWAYWVSPLMYAQCAISVNEFSASRWSKVSDSRNNTVGTNVLLSHNLPTQDSWYWIGVGVLLAYSILFNVLFTLSLAFLKPLRKEQAVVSLNSEETKDGKIEKIDGNCVLQERTEGTGRKGMILPFQPLTITFHNVNYFVDMPKEMQARGLPGKRLQLLHEVSGVFRPRVLTALVGSSGAGKTTLMDVLAGRKTGGCIEGDIRICGHPKEQRTFARIAGYVEQNDIHSPQVTVEESLWFSSTLRLPRAISREARHAFVEEVMALVELDQLRHALVGKQGSSGLSTEQRKRLTIAVELVANPSIIFMDEPTSGLDARAAAIVMRTVRNTVDTGRTVVCTIHQPSIDIFEAFDELLLLKRGGRVIYGGSLGVNSIDMIHYFQGIPGVPPILEGYNPATWMLEVSTQACEERLGLDFATVYKNSDQFRKGEDLIEQLSIPDSGTEPLKFSTEFSQNCLTQFRVCLCKQGLLYWRSPEYNVVRLFFTALAALIFGSVFWNVGMKRETTGDLYLVMGSLYSACLFLGVNNASSVQPIVSVERTVYYRERAAKMYSSFPYAAAQGLVELPYIAAQTLIFGLITYFMTNYERNLWKLIMYHVYLFLTFTYFTFYGMVAVGLTSTQQTAAVVSSGFYSLWNLLSGFLIPQSRIPGWWIWFYYICPVAWTLRGIITSQLGDVNTRIVGPGFDGTVQEFLQQSLGFEHGMTGATVAVLIAFSGLFFSIYALSIKLLNFQRR</sequence>
<feature type="transmembrane region" description="Helical" evidence="11">
    <location>
        <begin position="1305"/>
        <end position="1326"/>
    </location>
</feature>
<dbReference type="InterPro" id="IPR003593">
    <property type="entry name" value="AAA+_ATPase"/>
</dbReference>
<dbReference type="Proteomes" id="UP000008810">
    <property type="component" value="Chromosome 1"/>
</dbReference>
<evidence type="ECO:0000256" key="1">
    <source>
        <dbReference type="ARBA" id="ARBA00004141"/>
    </source>
</evidence>
<feature type="transmembrane region" description="Helical" evidence="11">
    <location>
        <begin position="1162"/>
        <end position="1182"/>
    </location>
</feature>
<feature type="transmembrane region" description="Helical" evidence="11">
    <location>
        <begin position="738"/>
        <end position="764"/>
    </location>
</feature>
<keyword evidence="15" id="KW-1185">Reference proteome</keyword>